<protein>
    <submittedName>
        <fullName evidence="1">Uncharacterized protein</fullName>
    </submittedName>
</protein>
<reference evidence="1" key="1">
    <citation type="submission" date="2019-10" db="EMBL/GenBank/DDBJ databases">
        <authorList>
            <consortium name="DOE Joint Genome Institute"/>
            <person name="Kuo A."/>
            <person name="Miyauchi S."/>
            <person name="Kiss E."/>
            <person name="Drula E."/>
            <person name="Kohler A."/>
            <person name="Sanchez-Garcia M."/>
            <person name="Andreopoulos B."/>
            <person name="Barry K.W."/>
            <person name="Bonito G."/>
            <person name="Buee M."/>
            <person name="Carver A."/>
            <person name="Chen C."/>
            <person name="Cichocki N."/>
            <person name="Clum A."/>
            <person name="Culley D."/>
            <person name="Crous P.W."/>
            <person name="Fauchery L."/>
            <person name="Girlanda M."/>
            <person name="Hayes R."/>
            <person name="Keri Z."/>
            <person name="LaButti K."/>
            <person name="Lipzen A."/>
            <person name="Lombard V."/>
            <person name="Magnuson J."/>
            <person name="Maillard F."/>
            <person name="Morin E."/>
            <person name="Murat C."/>
            <person name="Nolan M."/>
            <person name="Ohm R."/>
            <person name="Pangilinan J."/>
            <person name="Pereira M."/>
            <person name="Perotto S."/>
            <person name="Peter M."/>
            <person name="Riley R."/>
            <person name="Sitrit Y."/>
            <person name="Stielow B."/>
            <person name="Szollosi G."/>
            <person name="Zifcakova L."/>
            <person name="Stursova M."/>
            <person name="Spatafora J.W."/>
            <person name="Tedersoo L."/>
            <person name="Vaario L.-M."/>
            <person name="Yamada A."/>
            <person name="Yan M."/>
            <person name="Wang P."/>
            <person name="Xu J."/>
            <person name="Bruns T."/>
            <person name="Baldrian P."/>
            <person name="Vilgalys R."/>
            <person name="Henrissat B."/>
            <person name="Grigoriev I.V."/>
            <person name="Hibbett D."/>
            <person name="Nagy L.G."/>
            <person name="Martin F.M."/>
        </authorList>
    </citation>
    <scope>NUCLEOTIDE SEQUENCE</scope>
    <source>
        <strain evidence="1">BED1</strain>
    </source>
</reference>
<comment type="caution">
    <text evidence="1">The sequence shown here is derived from an EMBL/GenBank/DDBJ whole genome shotgun (WGS) entry which is preliminary data.</text>
</comment>
<gene>
    <name evidence="1" type="ORF">L210DRAFT_3652849</name>
</gene>
<organism evidence="1 2">
    <name type="scientific">Boletus edulis BED1</name>
    <dbReference type="NCBI Taxonomy" id="1328754"/>
    <lineage>
        <taxon>Eukaryota</taxon>
        <taxon>Fungi</taxon>
        <taxon>Dikarya</taxon>
        <taxon>Basidiomycota</taxon>
        <taxon>Agaricomycotina</taxon>
        <taxon>Agaricomycetes</taxon>
        <taxon>Agaricomycetidae</taxon>
        <taxon>Boletales</taxon>
        <taxon>Boletineae</taxon>
        <taxon>Boletaceae</taxon>
        <taxon>Boletoideae</taxon>
        <taxon>Boletus</taxon>
    </lineage>
</organism>
<proteinExistence type="predicted"/>
<accession>A0AAD4G7K2</accession>
<reference evidence="1" key="2">
    <citation type="journal article" date="2020" name="Nat. Commun.">
        <title>Large-scale genome sequencing of mycorrhizal fungi provides insights into the early evolution of symbiotic traits.</title>
        <authorList>
            <person name="Miyauchi S."/>
            <person name="Kiss E."/>
            <person name="Kuo A."/>
            <person name="Drula E."/>
            <person name="Kohler A."/>
            <person name="Sanchez-Garcia M."/>
            <person name="Morin E."/>
            <person name="Andreopoulos B."/>
            <person name="Barry K.W."/>
            <person name="Bonito G."/>
            <person name="Buee M."/>
            <person name="Carver A."/>
            <person name="Chen C."/>
            <person name="Cichocki N."/>
            <person name="Clum A."/>
            <person name="Culley D."/>
            <person name="Crous P.W."/>
            <person name="Fauchery L."/>
            <person name="Girlanda M."/>
            <person name="Hayes R.D."/>
            <person name="Keri Z."/>
            <person name="LaButti K."/>
            <person name="Lipzen A."/>
            <person name="Lombard V."/>
            <person name="Magnuson J."/>
            <person name="Maillard F."/>
            <person name="Murat C."/>
            <person name="Nolan M."/>
            <person name="Ohm R.A."/>
            <person name="Pangilinan J."/>
            <person name="Pereira M.F."/>
            <person name="Perotto S."/>
            <person name="Peter M."/>
            <person name="Pfister S."/>
            <person name="Riley R."/>
            <person name="Sitrit Y."/>
            <person name="Stielow J.B."/>
            <person name="Szollosi G."/>
            <person name="Zifcakova L."/>
            <person name="Stursova M."/>
            <person name="Spatafora J.W."/>
            <person name="Tedersoo L."/>
            <person name="Vaario L.M."/>
            <person name="Yamada A."/>
            <person name="Yan M."/>
            <person name="Wang P."/>
            <person name="Xu J."/>
            <person name="Bruns T."/>
            <person name="Baldrian P."/>
            <person name="Vilgalys R."/>
            <person name="Dunand C."/>
            <person name="Henrissat B."/>
            <person name="Grigoriev I.V."/>
            <person name="Hibbett D."/>
            <person name="Nagy L.G."/>
            <person name="Martin F.M."/>
        </authorList>
    </citation>
    <scope>NUCLEOTIDE SEQUENCE</scope>
    <source>
        <strain evidence="1">BED1</strain>
    </source>
</reference>
<sequence length="224" mass="25917">MTSSLVDRKTWRMRNMAQCHRAESSTSVFWSTPNGDPKRIRKIDEMLPEIGLKLFNGRLPWSTLDADLRKKGYMTIIWPHGVVRDRDKGVSGLSAEDMTPRHRTSTDEWFWMPMYHGQWRPKTIQGVLRRSTEARSDLSYCRKDHLCLQCQQVLEPLMIKYCDVLYMQGHVHVDEWNTPTFSIPTDSTTHLHPGTSSTVPVGHYDSLDTLESSLLYWSVNAFGT</sequence>
<evidence type="ECO:0000313" key="2">
    <source>
        <dbReference type="Proteomes" id="UP001194468"/>
    </source>
</evidence>
<dbReference type="Proteomes" id="UP001194468">
    <property type="component" value="Unassembled WGS sequence"/>
</dbReference>
<dbReference type="EMBL" id="WHUW01000085">
    <property type="protein sequence ID" value="KAF8426828.1"/>
    <property type="molecule type" value="Genomic_DNA"/>
</dbReference>
<name>A0AAD4G7K2_BOLED</name>
<keyword evidence="2" id="KW-1185">Reference proteome</keyword>
<dbReference type="AlphaFoldDB" id="A0AAD4G7K2"/>
<evidence type="ECO:0000313" key="1">
    <source>
        <dbReference type="EMBL" id="KAF8426828.1"/>
    </source>
</evidence>